<dbReference type="GO" id="GO:0016052">
    <property type="term" value="P:carbohydrate catabolic process"/>
    <property type="evidence" value="ECO:0007669"/>
    <property type="project" value="UniProtKB-ARBA"/>
</dbReference>
<dbReference type="GO" id="GO:0005829">
    <property type="term" value="C:cytosol"/>
    <property type="evidence" value="ECO:0007669"/>
    <property type="project" value="TreeGrafter"/>
</dbReference>
<evidence type="ECO:0000256" key="2">
    <source>
        <dbReference type="ARBA" id="ARBA00012131"/>
    </source>
</evidence>
<dbReference type="FunFam" id="3.40.1190.20:FF:000001">
    <property type="entry name" value="Phosphofructokinase"/>
    <property type="match status" value="1"/>
</dbReference>
<dbReference type="EC" id="2.7.1.56" evidence="2 10"/>
<organism evidence="12">
    <name type="scientific">uncultured Bacillota bacterium</name>
    <dbReference type="NCBI Taxonomy" id="344338"/>
    <lineage>
        <taxon>Bacteria</taxon>
        <taxon>Bacillati</taxon>
        <taxon>Bacillota</taxon>
        <taxon>environmental samples</taxon>
    </lineage>
</organism>
<evidence type="ECO:0000256" key="6">
    <source>
        <dbReference type="ARBA" id="ARBA00022777"/>
    </source>
</evidence>
<keyword evidence="5 10" id="KW-0547">Nucleotide-binding</keyword>
<dbReference type="InterPro" id="IPR035895">
    <property type="entry name" value="HPr-like_sf"/>
</dbReference>
<dbReference type="EMBL" id="MN577573">
    <property type="protein sequence ID" value="QGT51040.1"/>
    <property type="molecule type" value="Genomic_DNA"/>
</dbReference>
<name>A0A650EMR3_9FIRM</name>
<dbReference type="InterPro" id="IPR000032">
    <property type="entry name" value="HPr-like"/>
</dbReference>
<dbReference type="AlphaFoldDB" id="A0A650EMR3"/>
<evidence type="ECO:0000256" key="10">
    <source>
        <dbReference type="RuleBase" id="RU369061"/>
    </source>
</evidence>
<dbReference type="Pfam" id="PF00381">
    <property type="entry name" value="PTS-HPr"/>
    <property type="match status" value="1"/>
</dbReference>
<keyword evidence="7 10" id="KW-0067">ATP-binding</keyword>
<accession>A0A650EMR3</accession>
<dbReference type="PANTHER" id="PTHR46566">
    <property type="entry name" value="1-PHOSPHOFRUCTOKINASE-RELATED"/>
    <property type="match status" value="1"/>
</dbReference>
<comment type="similarity">
    <text evidence="1 10">Belongs to the carbohydrate kinase PfkB family.</text>
</comment>
<dbReference type="GO" id="GO:0044281">
    <property type="term" value="P:small molecule metabolic process"/>
    <property type="evidence" value="ECO:0007669"/>
    <property type="project" value="UniProtKB-ARBA"/>
</dbReference>
<dbReference type="InterPro" id="IPR002173">
    <property type="entry name" value="Carboh/pur_kinase_PfkB_CS"/>
</dbReference>
<dbReference type="GO" id="GO:0008662">
    <property type="term" value="F:1-phosphofructokinase activity"/>
    <property type="evidence" value="ECO:0007669"/>
    <property type="project" value="UniProtKB-UniRule"/>
</dbReference>
<comment type="function">
    <text evidence="10">Catalyzes the ATP-dependent phosphorylation of fructose-l-phosphate to fructose-l,6-bisphosphate.</text>
</comment>
<dbReference type="Gene3D" id="3.40.1190.20">
    <property type="match status" value="1"/>
</dbReference>
<sequence>MIYTMTLNPALDYIVKIDDFRLGEVNRSTDEVIFSGGKGLNVSMVLNNLGIPSVALGFVAGFTGEEIERGMQAQGCRTDFIHLDEGVSRINLKLRTGVETEINGGGPLVSEFAVSELFAKLDKLQEGDILVISGSVPDSLPHNIYERIMARLQPKQVNIVVDAGRDLLLSAVMYQPFLVKPNQQELSQIFRTPLHTKDEVAVHALQLQEMGGRNILVSMAGEGAVLLTEEGRILSSRPPEGEVVNSVGAGDSMVAGFLAGWLENGDVQHAFRMGLAAGSAAAFSMGLPTKEDVNILKLYFKGAKNMKEFQYTIQDSAGIHARPAGQLVQLAGGVESSVTITKGDKSADAKRIFSVMGLAAKQGEVITVRVEGADEANAAADIEAFLKENL</sequence>
<evidence type="ECO:0000256" key="8">
    <source>
        <dbReference type="ARBA" id="ARBA00032802"/>
    </source>
</evidence>
<dbReference type="PRINTS" id="PR00107">
    <property type="entry name" value="PHOSPHOCPHPR"/>
</dbReference>
<dbReference type="SUPFAM" id="SSF55594">
    <property type="entry name" value="HPr-like"/>
    <property type="match status" value="1"/>
</dbReference>
<dbReference type="PROSITE" id="PS51350">
    <property type="entry name" value="PTS_HPR_DOM"/>
    <property type="match status" value="1"/>
</dbReference>
<dbReference type="Pfam" id="PF00294">
    <property type="entry name" value="PfkB"/>
    <property type="match status" value="1"/>
</dbReference>
<evidence type="ECO:0000256" key="9">
    <source>
        <dbReference type="ARBA" id="ARBA00047745"/>
    </source>
</evidence>
<evidence type="ECO:0000259" key="11">
    <source>
        <dbReference type="PROSITE" id="PS51350"/>
    </source>
</evidence>
<dbReference type="InterPro" id="IPR017583">
    <property type="entry name" value="Tagatose/fructose_Pkinase"/>
</dbReference>
<dbReference type="CDD" id="cd01164">
    <property type="entry name" value="FruK_PfkB_like"/>
    <property type="match status" value="1"/>
</dbReference>
<dbReference type="NCBIfam" id="TIGR01003">
    <property type="entry name" value="PTS_HPr_family"/>
    <property type="match status" value="1"/>
</dbReference>
<reference evidence="12" key="1">
    <citation type="journal article" date="2020" name="J. ISSAAS">
        <title>Lactobacilli and other gastrointestinal microbiota of Peromyscus leucopus, reservoir host for agents of Lyme disease and other zoonoses in North America.</title>
        <authorList>
            <person name="Milovic A."/>
            <person name="Bassam K."/>
            <person name="Shao H."/>
            <person name="Chatzistamou I."/>
            <person name="Tufts D.M."/>
            <person name="Diuk-Wasser M."/>
            <person name="Barbour A.G."/>
        </authorList>
    </citation>
    <scope>NUCLEOTIDE SEQUENCE</scope>
    <source>
        <strain evidence="12">LL40</strain>
    </source>
</reference>
<dbReference type="SUPFAM" id="SSF53613">
    <property type="entry name" value="Ribokinase-like"/>
    <property type="match status" value="1"/>
</dbReference>
<evidence type="ECO:0000256" key="3">
    <source>
        <dbReference type="ARBA" id="ARBA00013596"/>
    </source>
</evidence>
<dbReference type="CDD" id="cd00367">
    <property type="entry name" value="PTS-HPr_like"/>
    <property type="match status" value="1"/>
</dbReference>
<keyword evidence="6 10" id="KW-0418">Kinase</keyword>
<keyword evidence="4 10" id="KW-0808">Transferase</keyword>
<dbReference type="NCBIfam" id="TIGR03168">
    <property type="entry name" value="1-PFK"/>
    <property type="match status" value="1"/>
</dbReference>
<evidence type="ECO:0000256" key="4">
    <source>
        <dbReference type="ARBA" id="ARBA00022679"/>
    </source>
</evidence>
<dbReference type="Gene3D" id="3.30.1340.10">
    <property type="entry name" value="HPr-like"/>
    <property type="match status" value="1"/>
</dbReference>
<dbReference type="GO" id="GO:0005524">
    <property type="term" value="F:ATP binding"/>
    <property type="evidence" value="ECO:0007669"/>
    <property type="project" value="UniProtKB-UniRule"/>
</dbReference>
<dbReference type="NCBIfam" id="TIGR03828">
    <property type="entry name" value="pfkB"/>
    <property type="match status" value="1"/>
</dbReference>
<protein>
    <recommendedName>
        <fullName evidence="3 10">1-phosphofructokinase</fullName>
        <shortName evidence="10">Fru1PK</shortName>
        <ecNumber evidence="2 10">2.7.1.56</ecNumber>
    </recommendedName>
    <alternativeName>
        <fullName evidence="8 10">Fructose 1-phosphate kinase</fullName>
    </alternativeName>
</protein>
<dbReference type="InterPro" id="IPR011611">
    <property type="entry name" value="PfkB_dom"/>
</dbReference>
<dbReference type="InterPro" id="IPR029056">
    <property type="entry name" value="Ribokinase-like"/>
</dbReference>
<dbReference type="PROSITE" id="PS00584">
    <property type="entry name" value="PFKB_KINASES_2"/>
    <property type="match status" value="1"/>
</dbReference>
<dbReference type="PANTHER" id="PTHR46566:SF1">
    <property type="entry name" value="1-PHOSPHOFRUCTOKINASE"/>
    <property type="match status" value="1"/>
</dbReference>
<evidence type="ECO:0000256" key="7">
    <source>
        <dbReference type="ARBA" id="ARBA00022840"/>
    </source>
</evidence>
<feature type="domain" description="HPr" evidence="11">
    <location>
        <begin position="306"/>
        <end position="390"/>
    </location>
</feature>
<proteinExistence type="inferred from homology"/>
<gene>
    <name evidence="12" type="primary">fruK</name>
    <name evidence="12" type="ORF">Firmicute1046_1160</name>
</gene>
<comment type="catalytic activity">
    <reaction evidence="9 10">
        <text>beta-D-fructose 1-phosphate + ATP = beta-D-fructose 1,6-bisphosphate + ADP + H(+)</text>
        <dbReference type="Rhea" id="RHEA:14213"/>
        <dbReference type="ChEBI" id="CHEBI:15378"/>
        <dbReference type="ChEBI" id="CHEBI:30616"/>
        <dbReference type="ChEBI" id="CHEBI:32966"/>
        <dbReference type="ChEBI" id="CHEBI:138881"/>
        <dbReference type="ChEBI" id="CHEBI:456216"/>
        <dbReference type="EC" id="2.7.1.56"/>
    </reaction>
</comment>
<evidence type="ECO:0000256" key="1">
    <source>
        <dbReference type="ARBA" id="ARBA00010688"/>
    </source>
</evidence>
<evidence type="ECO:0000313" key="12">
    <source>
        <dbReference type="EMBL" id="QGT51040.1"/>
    </source>
</evidence>
<evidence type="ECO:0000256" key="5">
    <source>
        <dbReference type="ARBA" id="ARBA00022741"/>
    </source>
</evidence>
<dbReference type="InterPro" id="IPR022463">
    <property type="entry name" value="1-PFruKinase"/>
</dbReference>